<dbReference type="Pfam" id="PF02518">
    <property type="entry name" value="HATPase_c"/>
    <property type="match status" value="1"/>
</dbReference>
<dbReference type="Gene3D" id="3.30.450.20">
    <property type="entry name" value="PAS domain"/>
    <property type="match status" value="1"/>
</dbReference>
<evidence type="ECO:0000256" key="6">
    <source>
        <dbReference type="ARBA" id="ARBA00022777"/>
    </source>
</evidence>
<dbReference type="Gene3D" id="3.30.565.10">
    <property type="entry name" value="Histidine kinase-like ATPase, C-terminal domain"/>
    <property type="match status" value="1"/>
</dbReference>
<dbReference type="SUPFAM" id="SSF55874">
    <property type="entry name" value="ATPase domain of HSP90 chaperone/DNA topoisomerase II/histidine kinase"/>
    <property type="match status" value="1"/>
</dbReference>
<keyword evidence="6 9" id="KW-0418">Kinase</keyword>
<evidence type="ECO:0000256" key="5">
    <source>
        <dbReference type="ARBA" id="ARBA00022741"/>
    </source>
</evidence>
<dbReference type="InterPro" id="IPR011495">
    <property type="entry name" value="Sig_transdc_His_kin_sub2_dim/P"/>
</dbReference>
<dbReference type="Pfam" id="PF13185">
    <property type="entry name" value="GAF_2"/>
    <property type="match status" value="1"/>
</dbReference>
<dbReference type="Gene3D" id="3.30.450.40">
    <property type="match status" value="1"/>
</dbReference>
<dbReference type="GO" id="GO:0004673">
    <property type="term" value="F:protein histidine kinase activity"/>
    <property type="evidence" value="ECO:0007669"/>
    <property type="project" value="UniProtKB-EC"/>
</dbReference>
<comment type="catalytic activity">
    <reaction evidence="1">
        <text>ATP + protein L-histidine = ADP + protein N-phospho-L-histidine.</text>
        <dbReference type="EC" id="2.7.13.3"/>
    </reaction>
</comment>
<dbReference type="Proteomes" id="UP000239089">
    <property type="component" value="Unassembled WGS sequence"/>
</dbReference>
<keyword evidence="7" id="KW-0067">ATP-binding</keyword>
<dbReference type="SMART" id="SM00387">
    <property type="entry name" value="HATPase_c"/>
    <property type="match status" value="1"/>
</dbReference>
<dbReference type="InterPro" id="IPR036890">
    <property type="entry name" value="HATPase_C_sf"/>
</dbReference>
<evidence type="ECO:0000256" key="4">
    <source>
        <dbReference type="ARBA" id="ARBA00022679"/>
    </source>
</evidence>
<dbReference type="EMBL" id="NHSJ01000140">
    <property type="protein sequence ID" value="PPQ25810.1"/>
    <property type="molecule type" value="Genomic_DNA"/>
</dbReference>
<dbReference type="PANTHER" id="PTHR41523:SF8">
    <property type="entry name" value="ETHYLENE RESPONSE SENSOR PROTEIN"/>
    <property type="match status" value="1"/>
</dbReference>
<dbReference type="InterPro" id="IPR003018">
    <property type="entry name" value="GAF"/>
</dbReference>
<keyword evidence="4" id="KW-0808">Transferase</keyword>
<keyword evidence="10" id="KW-1185">Reference proteome</keyword>
<dbReference type="InterPro" id="IPR005467">
    <property type="entry name" value="His_kinase_dom"/>
</dbReference>
<evidence type="ECO:0000256" key="2">
    <source>
        <dbReference type="ARBA" id="ARBA00012438"/>
    </source>
</evidence>
<proteinExistence type="predicted"/>
<accession>A0A2S6MTW5</accession>
<dbReference type="PROSITE" id="PS50109">
    <property type="entry name" value="HIS_KIN"/>
    <property type="match status" value="1"/>
</dbReference>
<keyword evidence="3" id="KW-0597">Phosphoprotein</keyword>
<dbReference type="PANTHER" id="PTHR41523">
    <property type="entry name" value="TWO-COMPONENT SYSTEM SENSOR PROTEIN"/>
    <property type="match status" value="1"/>
</dbReference>
<dbReference type="GO" id="GO:0005524">
    <property type="term" value="F:ATP binding"/>
    <property type="evidence" value="ECO:0007669"/>
    <property type="project" value="UniProtKB-KW"/>
</dbReference>
<evidence type="ECO:0000313" key="9">
    <source>
        <dbReference type="EMBL" id="PPQ25810.1"/>
    </source>
</evidence>
<gene>
    <name evidence="9" type="ORF">CCR94_23845</name>
</gene>
<reference evidence="9 10" key="1">
    <citation type="journal article" date="2018" name="Arch. Microbiol.">
        <title>New insights into the metabolic potential of the phototrophic purple bacterium Rhodopila globiformis DSM 161(T) from its draft genome sequence and evidence for a vanadium-dependent nitrogenase.</title>
        <authorList>
            <person name="Imhoff J.F."/>
            <person name="Rahn T."/>
            <person name="Kunzel S."/>
            <person name="Neulinger S.C."/>
        </authorList>
    </citation>
    <scope>NUCLEOTIDE SEQUENCE [LARGE SCALE GENOMIC DNA]</scope>
    <source>
        <strain evidence="9 10">DSM 16996</strain>
    </source>
</reference>
<name>A0A2S6MTW5_9HYPH</name>
<protein>
    <recommendedName>
        <fullName evidence="2">histidine kinase</fullName>
        <ecNumber evidence="2">2.7.13.3</ecNumber>
    </recommendedName>
</protein>
<dbReference type="OrthoDB" id="9767435at2"/>
<dbReference type="Pfam" id="PF07568">
    <property type="entry name" value="HisKA_2"/>
    <property type="match status" value="1"/>
</dbReference>
<dbReference type="InterPro" id="IPR003594">
    <property type="entry name" value="HATPase_dom"/>
</dbReference>
<evidence type="ECO:0000256" key="1">
    <source>
        <dbReference type="ARBA" id="ARBA00000085"/>
    </source>
</evidence>
<feature type="domain" description="Histidine kinase" evidence="8">
    <location>
        <begin position="220"/>
        <end position="411"/>
    </location>
</feature>
<evidence type="ECO:0000256" key="3">
    <source>
        <dbReference type="ARBA" id="ARBA00022553"/>
    </source>
</evidence>
<evidence type="ECO:0000256" key="7">
    <source>
        <dbReference type="ARBA" id="ARBA00022840"/>
    </source>
</evidence>
<dbReference type="SMART" id="SM00065">
    <property type="entry name" value="GAF"/>
    <property type="match status" value="1"/>
</dbReference>
<comment type="caution">
    <text evidence="9">The sequence shown here is derived from an EMBL/GenBank/DDBJ whole genome shotgun (WGS) entry which is preliminary data.</text>
</comment>
<dbReference type="InterPro" id="IPR029016">
    <property type="entry name" value="GAF-like_dom_sf"/>
</dbReference>
<dbReference type="EC" id="2.7.13.3" evidence="2"/>
<evidence type="ECO:0000259" key="8">
    <source>
        <dbReference type="PROSITE" id="PS50109"/>
    </source>
</evidence>
<sequence>MGSRCSAAPIPNRRKPRLDNAAEVKRLLRQQAAVASFGSFALRQTDLQKVLTEAARVCAEGLSVKFCKVCQYRPDTEDLLIVAGCGWKTGVVGHVVSRADISSPQGRAFVTGEPSICNDLRGDRQFKLPSFYAEHGIVSTIDVLIKGVLRPFGVLEIDSDQQQTYDQQDVIFLTGFANVLAEAVATADRTAVLRTTIAQMKLLVEDKDRLLEQKKVLAEELQHRVRNNLQLIYGMLTRQLDETSDAGGQRGIKAIARRVSTLAQVYDHLLGAEMTRTTDFGTYVKSLCANLGEIQASPAKVTLTCDSDVVILDLDVVTALGIVVAELVTNSYDHAFPNGAGTIDVSVRRDPDNGAMATMIIKDDGQGFEVKTGSKRHGLGLVRRLAEQVRGTADVASSGGATWTITFPVAEVAA</sequence>
<keyword evidence="5" id="KW-0547">Nucleotide-binding</keyword>
<organism evidence="9 10">
    <name type="scientific">Rhodoblastus sphagnicola</name>
    <dbReference type="NCBI Taxonomy" id="333368"/>
    <lineage>
        <taxon>Bacteria</taxon>
        <taxon>Pseudomonadati</taxon>
        <taxon>Pseudomonadota</taxon>
        <taxon>Alphaproteobacteria</taxon>
        <taxon>Hyphomicrobiales</taxon>
        <taxon>Rhodoblastaceae</taxon>
        <taxon>Rhodoblastus</taxon>
    </lineage>
</organism>
<evidence type="ECO:0000313" key="10">
    <source>
        <dbReference type="Proteomes" id="UP000239089"/>
    </source>
</evidence>
<dbReference type="AlphaFoldDB" id="A0A2S6MTW5"/>
<dbReference type="SUPFAM" id="SSF55781">
    <property type="entry name" value="GAF domain-like"/>
    <property type="match status" value="1"/>
</dbReference>